<feature type="transmembrane region" description="Helical" evidence="1">
    <location>
        <begin position="44"/>
        <end position="74"/>
    </location>
</feature>
<evidence type="ECO:0000313" key="3">
    <source>
        <dbReference type="EMBL" id="MBL0404579.1"/>
    </source>
</evidence>
<gene>
    <name evidence="3" type="ORF">JKG68_11430</name>
</gene>
<keyword evidence="2" id="KW-0732">Signal</keyword>
<evidence type="ECO:0000256" key="2">
    <source>
        <dbReference type="SAM" id="SignalP"/>
    </source>
</evidence>
<dbReference type="EMBL" id="JAEQMY010000013">
    <property type="protein sequence ID" value="MBL0404579.1"/>
    <property type="molecule type" value="Genomic_DNA"/>
</dbReference>
<name>A0A937CXS4_9HYPH</name>
<feature type="chain" id="PRO_5038079910" evidence="2">
    <location>
        <begin position="21"/>
        <end position="189"/>
    </location>
</feature>
<protein>
    <submittedName>
        <fullName evidence="3">HupE/UreJ family protein</fullName>
    </submittedName>
</protein>
<evidence type="ECO:0000313" key="4">
    <source>
        <dbReference type="Proteomes" id="UP000605848"/>
    </source>
</evidence>
<keyword evidence="1" id="KW-0472">Membrane</keyword>
<feature type="signal peptide" evidence="2">
    <location>
        <begin position="1"/>
        <end position="20"/>
    </location>
</feature>
<proteinExistence type="predicted"/>
<sequence>MIRRSIFAAILLAVTTPALAHVGEHAVSGFSSGFLHPFGGIDHTLAMLAVGLFAALLSGRALWALPVSFIAMMLMGGGLGLLEAELPAVESGIAASVIILGVVVALGWRWPVSAAMVLVGAFAVFHGYAHGAEIPADADGVAYGAGFSLASMTLHGAGIAAGVVALNRTIVVRLAGAGIAATGFILALS</sequence>
<feature type="transmembrane region" description="Helical" evidence="1">
    <location>
        <begin position="86"/>
        <end position="106"/>
    </location>
</feature>
<keyword evidence="1" id="KW-1133">Transmembrane helix</keyword>
<feature type="transmembrane region" description="Helical" evidence="1">
    <location>
        <begin position="141"/>
        <end position="164"/>
    </location>
</feature>
<comment type="caution">
    <text evidence="3">The sequence shown here is derived from an EMBL/GenBank/DDBJ whole genome shotgun (WGS) entry which is preliminary data.</text>
</comment>
<feature type="transmembrane region" description="Helical" evidence="1">
    <location>
        <begin position="170"/>
        <end position="188"/>
    </location>
</feature>
<dbReference type="Pfam" id="PF04955">
    <property type="entry name" value="HupE_UreJ"/>
    <property type="match status" value="1"/>
</dbReference>
<reference evidence="3" key="1">
    <citation type="submission" date="2021-01" db="EMBL/GenBank/DDBJ databases">
        <title>Microvirga sp.</title>
        <authorList>
            <person name="Kim M.K."/>
        </authorList>
    </citation>
    <scope>NUCLEOTIDE SEQUENCE</scope>
    <source>
        <strain evidence="3">5420S-16</strain>
    </source>
</reference>
<feature type="transmembrane region" description="Helical" evidence="1">
    <location>
        <begin position="112"/>
        <end position="129"/>
    </location>
</feature>
<dbReference type="AlphaFoldDB" id="A0A937CXS4"/>
<keyword evidence="4" id="KW-1185">Reference proteome</keyword>
<dbReference type="Proteomes" id="UP000605848">
    <property type="component" value="Unassembled WGS sequence"/>
</dbReference>
<organism evidence="3 4">
    <name type="scientific">Microvirga aerilata</name>
    <dbReference type="NCBI Taxonomy" id="670292"/>
    <lineage>
        <taxon>Bacteria</taxon>
        <taxon>Pseudomonadati</taxon>
        <taxon>Pseudomonadota</taxon>
        <taxon>Alphaproteobacteria</taxon>
        <taxon>Hyphomicrobiales</taxon>
        <taxon>Methylobacteriaceae</taxon>
        <taxon>Microvirga</taxon>
    </lineage>
</organism>
<accession>A0A937CXS4</accession>
<dbReference type="PIRSF" id="PIRSF016919">
    <property type="entry name" value="HupE_UreJ"/>
    <property type="match status" value="1"/>
</dbReference>
<keyword evidence="1" id="KW-0812">Transmembrane</keyword>
<dbReference type="InterPro" id="IPR007038">
    <property type="entry name" value="HupE_UreJ"/>
</dbReference>
<evidence type="ECO:0000256" key="1">
    <source>
        <dbReference type="SAM" id="Phobius"/>
    </source>
</evidence>